<reference evidence="7" key="1">
    <citation type="submission" date="2016-10" db="EMBL/GenBank/DDBJ databases">
        <authorList>
            <person name="Varghese N."/>
            <person name="Submissions S."/>
        </authorList>
    </citation>
    <scope>NUCLEOTIDE SEQUENCE [LARGE SCALE GENOMIC DNA]</scope>
    <source>
        <strain evidence="7">DSM 123</strain>
    </source>
</reference>
<dbReference type="Pfam" id="PF00753">
    <property type="entry name" value="Lactamase_B"/>
    <property type="match status" value="1"/>
</dbReference>
<keyword evidence="2" id="KW-0479">Metal-binding</keyword>
<evidence type="ECO:0000256" key="2">
    <source>
        <dbReference type="ARBA" id="ARBA00022723"/>
    </source>
</evidence>
<evidence type="ECO:0000256" key="3">
    <source>
        <dbReference type="ARBA" id="ARBA00022801"/>
    </source>
</evidence>
<keyword evidence="4" id="KW-0862">Zinc</keyword>
<dbReference type="InterPro" id="IPR001279">
    <property type="entry name" value="Metallo-B-lactamas"/>
</dbReference>
<evidence type="ECO:0000259" key="5">
    <source>
        <dbReference type="SMART" id="SM00849"/>
    </source>
</evidence>
<dbReference type="AlphaFoldDB" id="A0A1H8WY31"/>
<organism evidence="6 7">
    <name type="scientific">Rhodopseudomonas pseudopalustris</name>
    <dbReference type="NCBI Taxonomy" id="1513892"/>
    <lineage>
        <taxon>Bacteria</taxon>
        <taxon>Pseudomonadati</taxon>
        <taxon>Pseudomonadota</taxon>
        <taxon>Alphaproteobacteria</taxon>
        <taxon>Hyphomicrobiales</taxon>
        <taxon>Nitrobacteraceae</taxon>
        <taxon>Rhodopseudomonas</taxon>
    </lineage>
</organism>
<evidence type="ECO:0000313" key="6">
    <source>
        <dbReference type="EMBL" id="SEP32393.1"/>
    </source>
</evidence>
<dbReference type="Proteomes" id="UP000199615">
    <property type="component" value="Unassembled WGS sequence"/>
</dbReference>
<dbReference type="CDD" id="cd16277">
    <property type="entry name" value="metallo-hydrolase-like_MBL-fold"/>
    <property type="match status" value="1"/>
</dbReference>
<dbReference type="OrthoDB" id="9773738at2"/>
<evidence type="ECO:0000256" key="1">
    <source>
        <dbReference type="ARBA" id="ARBA00007749"/>
    </source>
</evidence>
<dbReference type="SMART" id="SM00849">
    <property type="entry name" value="Lactamase_B"/>
    <property type="match status" value="1"/>
</dbReference>
<dbReference type="InterPro" id="IPR036866">
    <property type="entry name" value="RibonucZ/Hydroxyglut_hydro"/>
</dbReference>
<feature type="domain" description="Metallo-beta-lactamase" evidence="5">
    <location>
        <begin position="54"/>
        <end position="263"/>
    </location>
</feature>
<keyword evidence="3" id="KW-0378">Hydrolase</keyword>
<evidence type="ECO:0000256" key="4">
    <source>
        <dbReference type="ARBA" id="ARBA00022833"/>
    </source>
</evidence>
<protein>
    <submittedName>
        <fullName evidence="6">Glyoxylase, beta-lactamase superfamily II</fullName>
    </submittedName>
</protein>
<accession>A0A1H8WY31</accession>
<proteinExistence type="inferred from homology"/>
<gene>
    <name evidence="6" type="ORF">SAMN05444123_114115</name>
</gene>
<sequence length="282" mass="30940">MGWTIGKIKITKIVEIESTGGTRFILPQATSEDIRKLPWLMPDFANAEGRLKMTVHALVIETPTSRIVVDTCIGNDKQGRSVPTWNGLDKPFLQNMEAAGYPADSIDQVICTHLHVDHVGWNTRLIDGHWAPTFANARYVFARSEYEYWKTHSTEGEHAAVFADSIQPVVDAGKVDLVASDAAVADEITLIPTPGHSPGHVCLHIRSDGAEALLSGDVAHHPCQMAHLDWSSQVDFDPKQSAETRRALFSRVSDTPTLVIGGHFGPGYIKRDGDAFRLVAVQ</sequence>
<dbReference type="Gene3D" id="3.60.15.10">
    <property type="entry name" value="Ribonuclease Z/Hydroxyacylglutathione hydrolase-like"/>
    <property type="match status" value="1"/>
</dbReference>
<dbReference type="GO" id="GO:0046872">
    <property type="term" value="F:metal ion binding"/>
    <property type="evidence" value="ECO:0007669"/>
    <property type="project" value="UniProtKB-KW"/>
</dbReference>
<evidence type="ECO:0000313" key="7">
    <source>
        <dbReference type="Proteomes" id="UP000199615"/>
    </source>
</evidence>
<name>A0A1H8WY31_9BRAD</name>
<comment type="similarity">
    <text evidence="1">Belongs to the metallo-beta-lactamase superfamily.</text>
</comment>
<keyword evidence="7" id="KW-1185">Reference proteome</keyword>
<dbReference type="EMBL" id="FODT01000014">
    <property type="protein sequence ID" value="SEP32393.1"/>
    <property type="molecule type" value="Genomic_DNA"/>
</dbReference>
<dbReference type="GO" id="GO:0016787">
    <property type="term" value="F:hydrolase activity"/>
    <property type="evidence" value="ECO:0007669"/>
    <property type="project" value="UniProtKB-KW"/>
</dbReference>
<dbReference type="PANTHER" id="PTHR42978">
    <property type="entry name" value="QUORUM-QUENCHING LACTONASE YTNP-RELATED-RELATED"/>
    <property type="match status" value="1"/>
</dbReference>
<dbReference type="InterPro" id="IPR051013">
    <property type="entry name" value="MBL_superfamily_lactonases"/>
</dbReference>
<dbReference type="RefSeq" id="WP_092686159.1">
    <property type="nucleotide sequence ID" value="NZ_FODT01000014.1"/>
</dbReference>
<dbReference type="SUPFAM" id="SSF56281">
    <property type="entry name" value="Metallo-hydrolase/oxidoreductase"/>
    <property type="match status" value="1"/>
</dbReference>
<dbReference type="PANTHER" id="PTHR42978:SF6">
    <property type="entry name" value="QUORUM-QUENCHING LACTONASE YTNP-RELATED"/>
    <property type="match status" value="1"/>
</dbReference>